<dbReference type="AlphaFoldDB" id="A0A2M8GMK5"/>
<evidence type="ECO:0008006" key="3">
    <source>
        <dbReference type="Google" id="ProtNLM"/>
    </source>
</evidence>
<reference evidence="2" key="1">
    <citation type="submission" date="2017-09" db="EMBL/GenBank/DDBJ databases">
        <title>Depth-based differentiation of microbial function through sediment-hosted aquifers and enrichment of novel symbionts in the deep terrestrial subsurface.</title>
        <authorList>
            <person name="Probst A.J."/>
            <person name="Ladd B."/>
            <person name="Jarett J.K."/>
            <person name="Geller-Mcgrath D.E."/>
            <person name="Sieber C.M.K."/>
            <person name="Emerson J.B."/>
            <person name="Anantharaman K."/>
            <person name="Thomas B.C."/>
            <person name="Malmstrom R."/>
            <person name="Stieglmeier M."/>
            <person name="Klingl A."/>
            <person name="Woyke T."/>
            <person name="Ryan C.M."/>
            <person name="Banfield J.F."/>
        </authorList>
    </citation>
    <scope>NUCLEOTIDE SEQUENCE [LARGE SCALE GENOMIC DNA]</scope>
</reference>
<proteinExistence type="predicted"/>
<accession>A0A2M8GMK5</accession>
<dbReference type="EMBL" id="PFQK01000051">
    <property type="protein sequence ID" value="PJC81776.1"/>
    <property type="molecule type" value="Genomic_DNA"/>
</dbReference>
<gene>
    <name evidence="1" type="ORF">CO007_02915</name>
</gene>
<evidence type="ECO:0000313" key="1">
    <source>
        <dbReference type="EMBL" id="PJC81776.1"/>
    </source>
</evidence>
<evidence type="ECO:0000313" key="2">
    <source>
        <dbReference type="Proteomes" id="UP000229370"/>
    </source>
</evidence>
<dbReference type="Proteomes" id="UP000229370">
    <property type="component" value="Unassembled WGS sequence"/>
</dbReference>
<sequence length="79" mass="9050">MAKEYKTLTFEDSLQGRQEMAKEIDLLANQGWELKSKEVTQQGWDFGKTCCLGVLFLPLALLGKKSNVIQVIMEREKKD</sequence>
<organism evidence="1 2">
    <name type="scientific">Candidatus Roizmanbacteria bacterium CG_4_8_14_3_um_filter_36_10</name>
    <dbReference type="NCBI Taxonomy" id="1974834"/>
    <lineage>
        <taxon>Bacteria</taxon>
        <taxon>Candidatus Roizmaniibacteriota</taxon>
    </lineage>
</organism>
<protein>
    <recommendedName>
        <fullName evidence="3">DUF4177 domain-containing protein</fullName>
    </recommendedName>
</protein>
<comment type="caution">
    <text evidence="1">The sequence shown here is derived from an EMBL/GenBank/DDBJ whole genome shotgun (WGS) entry which is preliminary data.</text>
</comment>
<name>A0A2M8GMK5_9BACT</name>